<evidence type="ECO:0000313" key="7">
    <source>
        <dbReference type="EMBL" id="MDR6511335.1"/>
    </source>
</evidence>
<keyword evidence="7" id="KW-0503">Monooxygenase</keyword>
<dbReference type="Proteomes" id="UP001184150">
    <property type="component" value="Unassembled WGS sequence"/>
</dbReference>
<reference evidence="7 8" key="1">
    <citation type="submission" date="2023-07" db="EMBL/GenBank/DDBJ databases">
        <title>Sorghum-associated microbial communities from plants grown in Nebraska, USA.</title>
        <authorList>
            <person name="Schachtman D."/>
        </authorList>
    </citation>
    <scope>NUCLEOTIDE SEQUENCE [LARGE SCALE GENOMIC DNA]</scope>
    <source>
        <strain evidence="7 8">DS1027</strain>
    </source>
</reference>
<accession>A0ABU1MLW7</accession>
<protein>
    <submittedName>
        <fullName evidence="7">Vanillate O-demethylase monooxygenase subunit</fullName>
        <ecNumber evidence="7">1.14.13.82</ecNumber>
    </submittedName>
</protein>
<dbReference type="GO" id="GO:0018489">
    <property type="term" value="F:vanillate monooxygenase activity"/>
    <property type="evidence" value="ECO:0007669"/>
    <property type="project" value="UniProtKB-EC"/>
</dbReference>
<evidence type="ECO:0000256" key="5">
    <source>
        <dbReference type="ARBA" id="ARBA00023014"/>
    </source>
</evidence>
<dbReference type="SUPFAM" id="SSF55961">
    <property type="entry name" value="Bet v1-like"/>
    <property type="match status" value="1"/>
</dbReference>
<dbReference type="EMBL" id="JAVDRD010000005">
    <property type="protein sequence ID" value="MDR6511335.1"/>
    <property type="molecule type" value="Genomic_DNA"/>
</dbReference>
<evidence type="ECO:0000313" key="8">
    <source>
        <dbReference type="Proteomes" id="UP001184150"/>
    </source>
</evidence>
<dbReference type="Pfam" id="PF00355">
    <property type="entry name" value="Rieske"/>
    <property type="match status" value="1"/>
</dbReference>
<evidence type="ECO:0000256" key="3">
    <source>
        <dbReference type="ARBA" id="ARBA00023002"/>
    </source>
</evidence>
<organism evidence="7 8">
    <name type="scientific">Novosphingobium capsulatum</name>
    <dbReference type="NCBI Taxonomy" id="13688"/>
    <lineage>
        <taxon>Bacteria</taxon>
        <taxon>Pseudomonadati</taxon>
        <taxon>Pseudomonadota</taxon>
        <taxon>Alphaproteobacteria</taxon>
        <taxon>Sphingomonadales</taxon>
        <taxon>Sphingomonadaceae</taxon>
        <taxon>Novosphingobium</taxon>
    </lineage>
</organism>
<dbReference type="PANTHER" id="PTHR21266">
    <property type="entry name" value="IRON-SULFUR DOMAIN CONTAINING PROTEIN"/>
    <property type="match status" value="1"/>
</dbReference>
<dbReference type="Gene3D" id="3.90.380.10">
    <property type="entry name" value="Naphthalene 1,2-dioxygenase Alpha Subunit, Chain A, domain 1"/>
    <property type="match status" value="1"/>
</dbReference>
<evidence type="ECO:0000256" key="4">
    <source>
        <dbReference type="ARBA" id="ARBA00023004"/>
    </source>
</evidence>
<dbReference type="PANTHER" id="PTHR21266:SF60">
    <property type="entry name" value="3-KETOSTEROID-9-ALPHA-MONOOXYGENASE, OXYGENASE COMPONENT"/>
    <property type="match status" value="1"/>
</dbReference>
<evidence type="ECO:0000259" key="6">
    <source>
        <dbReference type="PROSITE" id="PS51296"/>
    </source>
</evidence>
<dbReference type="InterPro" id="IPR017941">
    <property type="entry name" value="Rieske_2Fe-2S"/>
</dbReference>
<comment type="caution">
    <text evidence="7">The sequence shown here is derived from an EMBL/GenBank/DDBJ whole genome shotgun (WGS) entry which is preliminary data.</text>
</comment>
<dbReference type="EC" id="1.14.13.82" evidence="7"/>
<keyword evidence="2" id="KW-0479">Metal-binding</keyword>
<keyword evidence="8" id="KW-1185">Reference proteome</keyword>
<dbReference type="SUPFAM" id="SSF50022">
    <property type="entry name" value="ISP domain"/>
    <property type="match status" value="1"/>
</dbReference>
<dbReference type="RefSeq" id="WP_309805231.1">
    <property type="nucleotide sequence ID" value="NZ_JAVDRD010000005.1"/>
</dbReference>
<gene>
    <name evidence="7" type="ORF">J2792_002207</name>
</gene>
<dbReference type="InterPro" id="IPR044043">
    <property type="entry name" value="VanA_C_cat"/>
</dbReference>
<feature type="domain" description="Rieske" evidence="6">
    <location>
        <begin position="8"/>
        <end position="108"/>
    </location>
</feature>
<dbReference type="InterPro" id="IPR050584">
    <property type="entry name" value="Cholesterol_7-desaturase"/>
</dbReference>
<keyword evidence="5" id="KW-0411">Iron-sulfur</keyword>
<keyword evidence="3 7" id="KW-0560">Oxidoreductase</keyword>
<dbReference type="Gene3D" id="2.102.10.10">
    <property type="entry name" value="Rieske [2Fe-2S] iron-sulphur domain"/>
    <property type="match status" value="1"/>
</dbReference>
<keyword evidence="4" id="KW-0408">Iron</keyword>
<keyword evidence="1" id="KW-0001">2Fe-2S</keyword>
<sequence length="339" mass="37756">MPFIRESWYPASWSSSLGAEPVARTFLGEEVVLYRDSQGTAVALSNICPHRFAALAKGKLHGDAIACPYHGLRFGPDGRCVHNPHGPATGAIRVRSYSLVERHGMVWIWMGQAENADPAKIPVLSAREDAQFDWVEGYLHVEGNYQLVIDNLLDLTHVEFLHPFLADPSDTFPTEVTCHEEGEQVVSQYNRPQCKRTPLVAGLWNDAPEVISLLSVMRWQAPANLVQRNCFDVARHADMANAHVQVPFCHLLTPETETTTHYFWAGGRNQLQGVPAVSEGFRLGVEGAFKNEDEPMIADIQGRMKGRELFDMKPLLLPIDKSAVLARRRVSALLKAELA</sequence>
<dbReference type="InterPro" id="IPR036922">
    <property type="entry name" value="Rieske_2Fe-2S_sf"/>
</dbReference>
<evidence type="ECO:0000256" key="1">
    <source>
        <dbReference type="ARBA" id="ARBA00022714"/>
    </source>
</evidence>
<dbReference type="Pfam" id="PF19112">
    <property type="entry name" value="VanA_C"/>
    <property type="match status" value="1"/>
</dbReference>
<dbReference type="PROSITE" id="PS51296">
    <property type="entry name" value="RIESKE"/>
    <property type="match status" value="1"/>
</dbReference>
<proteinExistence type="predicted"/>
<name>A0ABU1MLW7_9SPHN</name>
<evidence type="ECO:0000256" key="2">
    <source>
        <dbReference type="ARBA" id="ARBA00022723"/>
    </source>
</evidence>